<dbReference type="GO" id="GO:0031428">
    <property type="term" value="C:box C/D methylation guide snoRNP complex"/>
    <property type="evidence" value="ECO:0007669"/>
    <property type="project" value="InterPro"/>
</dbReference>
<reference evidence="2 3" key="1">
    <citation type="journal article" date="2019" name="Int. J. Syst. Evol. Microbiol.">
        <title>The Global Catalogue of Microorganisms (GCM) 10K type strain sequencing project: providing services to taxonomists for standard genome sequencing and annotation.</title>
        <authorList>
            <consortium name="The Broad Institute Genomics Platform"/>
            <consortium name="The Broad Institute Genome Sequencing Center for Infectious Disease"/>
            <person name="Wu L."/>
            <person name="Ma J."/>
        </authorList>
    </citation>
    <scope>NUCLEOTIDE SEQUENCE [LARGE SCALE GENOMIC DNA]</scope>
    <source>
        <strain evidence="2 3">JCM 16327</strain>
    </source>
</reference>
<proteinExistence type="predicted"/>
<dbReference type="InterPro" id="IPR042239">
    <property type="entry name" value="Nop_C"/>
</dbReference>
<dbReference type="PANTHER" id="PTHR10894:SF0">
    <property type="entry name" value="NUCLEOLAR PROTEIN 56"/>
    <property type="match status" value="1"/>
</dbReference>
<dbReference type="RefSeq" id="WP_227260243.1">
    <property type="nucleotide sequence ID" value="NZ_BAAADU010000002.1"/>
</dbReference>
<evidence type="ECO:0000259" key="1">
    <source>
        <dbReference type="PROSITE" id="PS51358"/>
    </source>
</evidence>
<evidence type="ECO:0000313" key="3">
    <source>
        <dbReference type="Proteomes" id="UP001500194"/>
    </source>
</evidence>
<dbReference type="GeneID" id="68573454"/>
<name>A0AAV3T2X5_9EURY</name>
<dbReference type="PROSITE" id="PS51358">
    <property type="entry name" value="NOP"/>
    <property type="match status" value="1"/>
</dbReference>
<dbReference type="InterPro" id="IPR029012">
    <property type="entry name" value="Helix_hairpin_bin_sf"/>
</dbReference>
<gene>
    <name evidence="2" type="ORF">GCM10009019_18650</name>
</gene>
<dbReference type="Gene3D" id="1.10.246.90">
    <property type="entry name" value="Nop domain"/>
    <property type="match status" value="1"/>
</dbReference>
<sequence length="276" mass="29767">MTQGWFASGDAEDVGALAASVRDGSADAPADWPSEAVESGFAATEDAYYDALHEATVASARTEVQTRERADDQQLVHAVRGVEDLTSTVNELSERVAEWAGSLFDESGTGVEYAREVAARDPDDVTEERVVSLAERVRDLANERADLESYVEEQARVVAPNLSMLAGPTLAARLVEQAGGLESLAKMPSGTVQVLGAEDALFAHLRGHAPSPKHGVIYVHEYVRGTRPDERGSAARALAGKLSIAARIDHYSGDRRPGLEDELDERIERIRSRGDE</sequence>
<feature type="domain" description="Nop" evidence="1">
    <location>
        <begin position="158"/>
        <end position="272"/>
    </location>
</feature>
<protein>
    <submittedName>
        <fullName evidence="2">NOP5/NOP56 family protein</fullName>
    </submittedName>
</protein>
<dbReference type="AlphaFoldDB" id="A0AAV3T2X5"/>
<accession>A0AAV3T2X5</accession>
<dbReference type="InterPro" id="IPR002687">
    <property type="entry name" value="Nop_dom"/>
</dbReference>
<dbReference type="Proteomes" id="UP001500194">
    <property type="component" value="Unassembled WGS sequence"/>
</dbReference>
<evidence type="ECO:0000313" key="2">
    <source>
        <dbReference type="EMBL" id="GAA0655195.1"/>
    </source>
</evidence>
<keyword evidence="3" id="KW-1185">Reference proteome</keyword>
<dbReference type="PANTHER" id="PTHR10894">
    <property type="entry name" value="NUCLEOLAR PROTEIN 5 NUCLEOLAR PROTEIN NOP5 NOP58"/>
    <property type="match status" value="1"/>
</dbReference>
<dbReference type="SUPFAM" id="SSF89124">
    <property type="entry name" value="Nop domain"/>
    <property type="match status" value="1"/>
</dbReference>
<dbReference type="Pfam" id="PF01798">
    <property type="entry name" value="Nop"/>
    <property type="match status" value="1"/>
</dbReference>
<dbReference type="InterPro" id="IPR036070">
    <property type="entry name" value="Nop_dom_sf"/>
</dbReference>
<dbReference type="GO" id="GO:0030515">
    <property type="term" value="F:snoRNA binding"/>
    <property type="evidence" value="ECO:0007669"/>
    <property type="project" value="InterPro"/>
</dbReference>
<organism evidence="2 3">
    <name type="scientific">Salarchaeum japonicum</name>
    <dbReference type="NCBI Taxonomy" id="555573"/>
    <lineage>
        <taxon>Archaea</taxon>
        <taxon>Methanobacteriati</taxon>
        <taxon>Methanobacteriota</taxon>
        <taxon>Stenosarchaea group</taxon>
        <taxon>Halobacteria</taxon>
        <taxon>Halobacteriales</taxon>
        <taxon>Halobacteriaceae</taxon>
    </lineage>
</organism>
<dbReference type="Gene3D" id="1.10.287.660">
    <property type="entry name" value="Helix hairpin bin"/>
    <property type="match status" value="1"/>
</dbReference>
<dbReference type="InterPro" id="IPR045056">
    <property type="entry name" value="Nop56/Nop58"/>
</dbReference>
<dbReference type="EMBL" id="BAAADU010000002">
    <property type="protein sequence ID" value="GAA0655195.1"/>
    <property type="molecule type" value="Genomic_DNA"/>
</dbReference>
<comment type="caution">
    <text evidence="2">The sequence shown here is derived from an EMBL/GenBank/DDBJ whole genome shotgun (WGS) entry which is preliminary data.</text>
</comment>